<comment type="caution">
    <text evidence="9">The sequence shown here is derived from an EMBL/GenBank/DDBJ whole genome shotgun (WGS) entry which is preliminary data.</text>
</comment>
<evidence type="ECO:0000256" key="2">
    <source>
        <dbReference type="ARBA" id="ARBA00022670"/>
    </source>
</evidence>
<evidence type="ECO:0000256" key="4">
    <source>
        <dbReference type="ARBA" id="ARBA00022801"/>
    </source>
</evidence>
<dbReference type="EMBL" id="MFZG01000023">
    <property type="protein sequence ID" value="OGK16378.1"/>
    <property type="molecule type" value="Genomic_DNA"/>
</dbReference>
<name>A0A1F7GBW8_9BACT</name>
<sequence>MLTKIYYRILQKALLFLNQNNMTSGEAKTMVVELNSKLNIRFEKPRQEFLPGVQPLVNRMAEVIGVESIILELPENGFLAQPLTNTQKKTVNRDLGIIYAAESVAFQKKLMEVHIEESDERMVSLPDYFAQLSGASVSFSDKPFHPASENGWAGKPRVFWTREGVAQRLLSVVNALNAIDLQPHFEDAFRPVGVQEGLLKRRITQFILLEHPDWDPEKDFDLIMNEAQSKTAITPRIAGHKGGAAVDVTLRTVNGDPLPLGNDYPMGDALVNLNCPYVTANEWQTRQLFLTVMEMSGFAVYPGEDWHASYGDNLAGANPDGTLISGYQTRYGPIKNFDPNTGKVFPYDAAEYDKHFFSREELRQLAIEARK</sequence>
<dbReference type="GO" id="GO:0006508">
    <property type="term" value="P:proteolysis"/>
    <property type="evidence" value="ECO:0007669"/>
    <property type="project" value="UniProtKB-KW"/>
</dbReference>
<dbReference type="PANTHER" id="PTHR43126">
    <property type="entry name" value="D-ALANYL-D-ALANINE DIPEPTIDASE"/>
    <property type="match status" value="1"/>
</dbReference>
<gene>
    <name evidence="9" type="ORF">A2774_02900</name>
</gene>
<keyword evidence="6" id="KW-0224">Dipeptidase</keyword>
<evidence type="ECO:0000256" key="6">
    <source>
        <dbReference type="ARBA" id="ARBA00022997"/>
    </source>
</evidence>
<organism evidence="9 10">
    <name type="scientific">Candidatus Roizmanbacteria bacterium RIFCSPHIGHO2_01_FULL_39_12c</name>
    <dbReference type="NCBI Taxonomy" id="1802031"/>
    <lineage>
        <taxon>Bacteria</taxon>
        <taxon>Candidatus Roizmaniibacteriota</taxon>
    </lineage>
</organism>
<evidence type="ECO:0000256" key="8">
    <source>
        <dbReference type="ARBA" id="ARBA00023316"/>
    </source>
</evidence>
<dbReference type="Gene3D" id="3.30.1380.10">
    <property type="match status" value="1"/>
</dbReference>
<dbReference type="SUPFAM" id="SSF55166">
    <property type="entry name" value="Hedgehog/DD-peptidase"/>
    <property type="match status" value="1"/>
</dbReference>
<proteinExistence type="predicted"/>
<protein>
    <recommendedName>
        <fullName evidence="11">Peptidase M15B domain-containing protein</fullName>
    </recommendedName>
</protein>
<dbReference type="Proteomes" id="UP000177208">
    <property type="component" value="Unassembled WGS sequence"/>
</dbReference>
<evidence type="ECO:0000256" key="3">
    <source>
        <dbReference type="ARBA" id="ARBA00022723"/>
    </source>
</evidence>
<dbReference type="AlphaFoldDB" id="A0A1F7GBW8"/>
<evidence type="ECO:0000313" key="9">
    <source>
        <dbReference type="EMBL" id="OGK16378.1"/>
    </source>
</evidence>
<keyword evidence="5" id="KW-0862">Zinc</keyword>
<dbReference type="GO" id="GO:0071555">
    <property type="term" value="P:cell wall organization"/>
    <property type="evidence" value="ECO:0007669"/>
    <property type="project" value="UniProtKB-KW"/>
</dbReference>
<keyword evidence="4" id="KW-0378">Hydrolase</keyword>
<evidence type="ECO:0000313" key="10">
    <source>
        <dbReference type="Proteomes" id="UP000177208"/>
    </source>
</evidence>
<keyword evidence="2" id="KW-0645">Protease</keyword>
<dbReference type="InterPro" id="IPR009045">
    <property type="entry name" value="Zn_M74/Hedgehog-like"/>
</dbReference>
<dbReference type="GO" id="GO:0160237">
    <property type="term" value="F:D-Ala-D-Ala dipeptidase activity"/>
    <property type="evidence" value="ECO:0007669"/>
    <property type="project" value="UniProtKB-EC"/>
</dbReference>
<accession>A0A1F7GBW8</accession>
<keyword evidence="8" id="KW-0961">Cell wall biogenesis/degradation</keyword>
<keyword evidence="7" id="KW-0482">Metalloprotease</keyword>
<dbReference type="Pfam" id="PF01427">
    <property type="entry name" value="Peptidase_M15"/>
    <property type="match status" value="1"/>
</dbReference>
<evidence type="ECO:0008006" key="11">
    <source>
        <dbReference type="Google" id="ProtNLM"/>
    </source>
</evidence>
<comment type="catalytic activity">
    <reaction evidence="1">
        <text>D-alanyl-D-alanine + H2O = 2 D-alanine</text>
        <dbReference type="Rhea" id="RHEA:20661"/>
        <dbReference type="ChEBI" id="CHEBI:15377"/>
        <dbReference type="ChEBI" id="CHEBI:57416"/>
        <dbReference type="ChEBI" id="CHEBI:57822"/>
        <dbReference type="EC" id="3.4.13.22"/>
    </reaction>
</comment>
<evidence type="ECO:0000256" key="5">
    <source>
        <dbReference type="ARBA" id="ARBA00022833"/>
    </source>
</evidence>
<dbReference type="PANTHER" id="PTHR43126:SF2">
    <property type="entry name" value="D-ALANYL-D-ALANINE DIPEPTIDASE"/>
    <property type="match status" value="1"/>
</dbReference>
<keyword evidence="3" id="KW-0479">Metal-binding</keyword>
<dbReference type="GO" id="GO:0046872">
    <property type="term" value="F:metal ion binding"/>
    <property type="evidence" value="ECO:0007669"/>
    <property type="project" value="UniProtKB-KW"/>
</dbReference>
<dbReference type="GO" id="GO:0008237">
    <property type="term" value="F:metallopeptidase activity"/>
    <property type="evidence" value="ECO:0007669"/>
    <property type="project" value="UniProtKB-KW"/>
</dbReference>
<dbReference type="InterPro" id="IPR000755">
    <property type="entry name" value="A_A_dipeptidase"/>
</dbReference>
<reference evidence="9 10" key="1">
    <citation type="journal article" date="2016" name="Nat. Commun.">
        <title>Thousands of microbial genomes shed light on interconnected biogeochemical processes in an aquifer system.</title>
        <authorList>
            <person name="Anantharaman K."/>
            <person name="Brown C.T."/>
            <person name="Hug L.A."/>
            <person name="Sharon I."/>
            <person name="Castelle C.J."/>
            <person name="Probst A.J."/>
            <person name="Thomas B.C."/>
            <person name="Singh A."/>
            <person name="Wilkins M.J."/>
            <person name="Karaoz U."/>
            <person name="Brodie E.L."/>
            <person name="Williams K.H."/>
            <person name="Hubbard S.S."/>
            <person name="Banfield J.F."/>
        </authorList>
    </citation>
    <scope>NUCLEOTIDE SEQUENCE [LARGE SCALE GENOMIC DNA]</scope>
</reference>
<evidence type="ECO:0000256" key="7">
    <source>
        <dbReference type="ARBA" id="ARBA00023049"/>
    </source>
</evidence>
<evidence type="ECO:0000256" key="1">
    <source>
        <dbReference type="ARBA" id="ARBA00001362"/>
    </source>
</evidence>